<dbReference type="InterPro" id="IPR038770">
    <property type="entry name" value="Na+/solute_symporter_sf"/>
</dbReference>
<feature type="domain" description="Cation/H+ exchanger transmembrane" evidence="9">
    <location>
        <begin position="27"/>
        <end position="410"/>
    </location>
</feature>
<evidence type="ECO:0000256" key="7">
    <source>
        <dbReference type="SAM" id="MobiDB-lite"/>
    </source>
</evidence>
<dbReference type="Pfam" id="PF00999">
    <property type="entry name" value="Na_H_Exchanger"/>
    <property type="match status" value="1"/>
</dbReference>
<keyword evidence="4 8" id="KW-1133">Transmembrane helix</keyword>
<proteinExistence type="predicted"/>
<dbReference type="InterPro" id="IPR050794">
    <property type="entry name" value="CPA2_transporter"/>
</dbReference>
<feature type="transmembrane region" description="Helical" evidence="8">
    <location>
        <begin position="372"/>
        <end position="401"/>
    </location>
</feature>
<evidence type="ECO:0000256" key="3">
    <source>
        <dbReference type="ARBA" id="ARBA00022692"/>
    </source>
</evidence>
<keyword evidence="5" id="KW-0406">Ion transport</keyword>
<feature type="transmembrane region" description="Helical" evidence="8">
    <location>
        <begin position="210"/>
        <end position="230"/>
    </location>
</feature>
<comment type="caution">
    <text evidence="10">The sequence shown here is derived from an EMBL/GenBank/DDBJ whole genome shotgun (WGS) entry which is preliminary data.</text>
</comment>
<evidence type="ECO:0000313" key="11">
    <source>
        <dbReference type="Proteomes" id="UP000054537"/>
    </source>
</evidence>
<feature type="transmembrane region" description="Helical" evidence="8">
    <location>
        <begin position="15"/>
        <end position="36"/>
    </location>
</feature>
<protein>
    <submittedName>
        <fullName evidence="10">Sodium:proton exchanger</fullName>
    </submittedName>
</protein>
<evidence type="ECO:0000256" key="6">
    <source>
        <dbReference type="ARBA" id="ARBA00023136"/>
    </source>
</evidence>
<dbReference type="STRING" id="1869.MB27_14800"/>
<feature type="transmembrane region" description="Helical" evidence="8">
    <location>
        <begin position="327"/>
        <end position="352"/>
    </location>
</feature>
<dbReference type="eggNOG" id="COG0475">
    <property type="taxonomic scope" value="Bacteria"/>
</dbReference>
<evidence type="ECO:0000259" key="9">
    <source>
        <dbReference type="Pfam" id="PF00999"/>
    </source>
</evidence>
<feature type="region of interest" description="Disordered" evidence="7">
    <location>
        <begin position="424"/>
        <end position="448"/>
    </location>
</feature>
<dbReference type="GO" id="GO:0016020">
    <property type="term" value="C:membrane"/>
    <property type="evidence" value="ECO:0007669"/>
    <property type="project" value="UniProtKB-SubCell"/>
</dbReference>
<feature type="transmembrane region" description="Helical" evidence="8">
    <location>
        <begin position="295"/>
        <end position="315"/>
    </location>
</feature>
<evidence type="ECO:0000256" key="1">
    <source>
        <dbReference type="ARBA" id="ARBA00004141"/>
    </source>
</evidence>
<dbReference type="RefSeq" id="WP_043525069.1">
    <property type="nucleotide sequence ID" value="NZ_BAABKU010000019.1"/>
</dbReference>
<feature type="transmembrane region" description="Helical" evidence="8">
    <location>
        <begin position="251"/>
        <end position="283"/>
    </location>
</feature>
<evidence type="ECO:0000256" key="4">
    <source>
        <dbReference type="ARBA" id="ARBA00022989"/>
    </source>
</evidence>
<dbReference type="PANTHER" id="PTHR32468:SF0">
    <property type="entry name" value="K(+)_H(+) ANTIPORTER 1"/>
    <property type="match status" value="1"/>
</dbReference>
<evidence type="ECO:0000313" key="10">
    <source>
        <dbReference type="EMBL" id="KHD76812.1"/>
    </source>
</evidence>
<keyword evidence="6 8" id="KW-0472">Membrane</keyword>
<dbReference type="Gene3D" id="1.20.1530.20">
    <property type="match status" value="1"/>
</dbReference>
<keyword evidence="3 8" id="KW-0812">Transmembrane</keyword>
<dbReference type="AlphaFoldDB" id="A0A0A6X9Q8"/>
<feature type="transmembrane region" description="Helical" evidence="8">
    <location>
        <begin position="146"/>
        <end position="169"/>
    </location>
</feature>
<feature type="transmembrane region" description="Helical" evidence="8">
    <location>
        <begin position="117"/>
        <end position="140"/>
    </location>
</feature>
<feature type="transmembrane region" description="Helical" evidence="8">
    <location>
        <begin position="48"/>
        <end position="71"/>
    </location>
</feature>
<dbReference type="EMBL" id="JRTT01000015">
    <property type="protein sequence ID" value="KHD76812.1"/>
    <property type="molecule type" value="Genomic_DNA"/>
</dbReference>
<evidence type="ECO:0000256" key="8">
    <source>
        <dbReference type="SAM" id="Phobius"/>
    </source>
</evidence>
<keyword evidence="2" id="KW-0813">Transport</keyword>
<name>A0A0A6X9Q8_ACTUT</name>
<comment type="subcellular location">
    <subcellularLocation>
        <location evidence="1">Membrane</location>
        <topology evidence="1">Multi-pass membrane protein</topology>
    </subcellularLocation>
</comment>
<feature type="transmembrane region" description="Helical" evidence="8">
    <location>
        <begin position="83"/>
        <end position="105"/>
    </location>
</feature>
<dbReference type="GO" id="GO:1902600">
    <property type="term" value="P:proton transmembrane transport"/>
    <property type="evidence" value="ECO:0007669"/>
    <property type="project" value="InterPro"/>
</dbReference>
<dbReference type="Proteomes" id="UP000054537">
    <property type="component" value="Unassembled WGS sequence"/>
</dbReference>
<dbReference type="PANTHER" id="PTHR32468">
    <property type="entry name" value="CATION/H + ANTIPORTER"/>
    <property type="match status" value="1"/>
</dbReference>
<keyword evidence="11" id="KW-1185">Reference proteome</keyword>
<dbReference type="InterPro" id="IPR006153">
    <property type="entry name" value="Cation/H_exchanger_TM"/>
</dbReference>
<dbReference type="OrthoDB" id="9793589at2"/>
<feature type="transmembrane region" description="Helical" evidence="8">
    <location>
        <begin position="181"/>
        <end position="204"/>
    </location>
</feature>
<gene>
    <name evidence="10" type="ORF">MB27_14800</name>
</gene>
<dbReference type="GO" id="GO:0015297">
    <property type="term" value="F:antiporter activity"/>
    <property type="evidence" value="ECO:0007669"/>
    <property type="project" value="InterPro"/>
</dbReference>
<reference evidence="10 11" key="1">
    <citation type="submission" date="2014-10" db="EMBL/GenBank/DDBJ databases">
        <title>Draft genome sequence of Actinoplanes utahensis NRRL 12052.</title>
        <authorList>
            <person name="Velasco-Bucheli B."/>
            <person name="del Cerro C."/>
            <person name="Hormigo D."/>
            <person name="Garcia J.L."/>
            <person name="Acebal C."/>
            <person name="Arroyo M."/>
            <person name="de la Mata I."/>
        </authorList>
    </citation>
    <scope>NUCLEOTIDE SEQUENCE [LARGE SCALE GENOMIC DNA]</scope>
    <source>
        <strain evidence="10 11">NRRL 12052</strain>
    </source>
</reference>
<organism evidence="10 11">
    <name type="scientific">Actinoplanes utahensis</name>
    <dbReference type="NCBI Taxonomy" id="1869"/>
    <lineage>
        <taxon>Bacteria</taxon>
        <taxon>Bacillati</taxon>
        <taxon>Actinomycetota</taxon>
        <taxon>Actinomycetes</taxon>
        <taxon>Micromonosporales</taxon>
        <taxon>Micromonosporaceae</taxon>
        <taxon>Actinoplanes</taxon>
    </lineage>
</organism>
<feature type="compositionally biased region" description="Low complexity" evidence="7">
    <location>
        <begin position="432"/>
        <end position="448"/>
    </location>
</feature>
<evidence type="ECO:0000256" key="5">
    <source>
        <dbReference type="ARBA" id="ARBA00023065"/>
    </source>
</evidence>
<evidence type="ECO:0000256" key="2">
    <source>
        <dbReference type="ARBA" id="ARBA00022448"/>
    </source>
</evidence>
<sequence length="448" mass="46930">MLAFTPVPPLGGHPLLIFLLQLGLLLLVATLMGMLARRLSMPALVGELLTGVLLGPSLLGSTAPAAFHYLFPQNPEQVHMLDAFGQVGVLLLVAITGLQLDLKFIRRHKSTAAKVSLPGFVIPLTLGVGAGLLVPVTLLAPGSDQATFAVFIGVAMSVSAIPVIAKTLIDLNMLHRNVGQMILMTGTVDDLLGWIGLSVVTAMATTGLRAAGIGLALAYLIGVIVAAFLLRPLVRKLMLATLRNGEAKMTLAAAVAVIMLFSIVTHQLHLEAIFGALLAGMLIRSGGPEVMARLLPIRAIVAAVLAPIFFATAGLRMDLTALADPDVLTTAAALLVIAIVGKFTGAFIGARLSRLNRWEAMALGAGMNSRGVIEVVIAMVGVRLGVLTPAMYTCIVLIAVVTSLMGPPILRYAVARLEPTAEERLRERENDPVPSAVGVPSAVPQEVR</sequence>
<accession>A0A0A6X9Q8</accession>